<dbReference type="PANTHER" id="PTHR43788:SF6">
    <property type="entry name" value="DNA HELICASE B"/>
    <property type="match status" value="1"/>
</dbReference>
<organism evidence="4 5">
    <name type="scientific">Acetobacter cerevisiae</name>
    <dbReference type="NCBI Taxonomy" id="178900"/>
    <lineage>
        <taxon>Bacteria</taxon>
        <taxon>Pseudomonadati</taxon>
        <taxon>Pseudomonadota</taxon>
        <taxon>Alphaproteobacteria</taxon>
        <taxon>Acetobacterales</taxon>
        <taxon>Acetobacteraceae</taxon>
        <taxon>Acetobacter</taxon>
    </lineage>
</organism>
<keyword evidence="4" id="KW-0378">Hydrolase</keyword>
<evidence type="ECO:0000256" key="2">
    <source>
        <dbReference type="ARBA" id="ARBA00022840"/>
    </source>
</evidence>
<dbReference type="SMART" id="SM00382">
    <property type="entry name" value="AAA"/>
    <property type="match status" value="1"/>
</dbReference>
<dbReference type="AlphaFoldDB" id="A0A149USY4"/>
<evidence type="ECO:0000259" key="3">
    <source>
        <dbReference type="SMART" id="SM00382"/>
    </source>
</evidence>
<dbReference type="InterPro" id="IPR027785">
    <property type="entry name" value="UvrD-like_helicase_C"/>
</dbReference>
<dbReference type="Gene3D" id="3.40.50.300">
    <property type="entry name" value="P-loop containing nucleotide triphosphate hydrolases"/>
    <property type="match status" value="2"/>
</dbReference>
<dbReference type="GO" id="GO:0003678">
    <property type="term" value="F:DNA helicase activity"/>
    <property type="evidence" value="ECO:0007669"/>
    <property type="project" value="UniProtKB-ARBA"/>
</dbReference>
<dbReference type="Proteomes" id="UP000075312">
    <property type="component" value="Unassembled WGS sequence"/>
</dbReference>
<accession>A0A149USY4</accession>
<dbReference type="InterPro" id="IPR027417">
    <property type="entry name" value="P-loop_NTPase"/>
</dbReference>
<dbReference type="PANTHER" id="PTHR43788">
    <property type="entry name" value="DNA2/NAM7 HELICASE FAMILY MEMBER"/>
    <property type="match status" value="1"/>
</dbReference>
<evidence type="ECO:0000313" key="5">
    <source>
        <dbReference type="Proteomes" id="UP000075312"/>
    </source>
</evidence>
<dbReference type="EMBL" id="LHZY01000044">
    <property type="protein sequence ID" value="KXV70933.1"/>
    <property type="molecule type" value="Genomic_DNA"/>
</dbReference>
<proteinExistence type="predicted"/>
<name>A0A149USY4_9PROT</name>
<evidence type="ECO:0000256" key="1">
    <source>
        <dbReference type="ARBA" id="ARBA00022741"/>
    </source>
</evidence>
<reference evidence="4 5" key="1">
    <citation type="submission" date="2015-06" db="EMBL/GenBank/DDBJ databases">
        <title>Improved classification and identification of acetic acid bacteria using matrix-assisted laser desorption/ionization time-of-flight mass spectrometry; Gluconobacter nephelii and Gluconobacter uchimurae are later heterotypic synonyms of Gluconobacter japonicus and Gluconobacter oxydans, respectively.</title>
        <authorList>
            <person name="Li L."/>
            <person name="Cleenwerck I."/>
            <person name="De Vuyst L."/>
            <person name="Vandamme P."/>
        </authorList>
    </citation>
    <scope>NUCLEOTIDE SEQUENCE [LARGE SCALE GENOMIC DNA]</scope>
    <source>
        <strain evidence="4 5">LMG 1608</strain>
    </source>
</reference>
<keyword evidence="2" id="KW-0067">ATP-binding</keyword>
<keyword evidence="4" id="KW-0347">Helicase</keyword>
<dbReference type="InterPro" id="IPR050534">
    <property type="entry name" value="Coronavir_polyprotein_1ab"/>
</dbReference>
<dbReference type="Pfam" id="PF13538">
    <property type="entry name" value="UvrD_C_2"/>
    <property type="match status" value="1"/>
</dbReference>
<dbReference type="CDD" id="cd18809">
    <property type="entry name" value="SF1_C_RecD"/>
    <property type="match status" value="1"/>
</dbReference>
<feature type="domain" description="AAA+ ATPase" evidence="3">
    <location>
        <begin position="571"/>
        <end position="716"/>
    </location>
</feature>
<dbReference type="GO" id="GO:0005524">
    <property type="term" value="F:ATP binding"/>
    <property type="evidence" value="ECO:0007669"/>
    <property type="project" value="UniProtKB-KW"/>
</dbReference>
<evidence type="ECO:0000313" key="4">
    <source>
        <dbReference type="EMBL" id="KXV70933.1"/>
    </source>
</evidence>
<dbReference type="PATRIC" id="fig|178900.6.peg.3093"/>
<dbReference type="SUPFAM" id="SSF52540">
    <property type="entry name" value="P-loop containing nucleoside triphosphate hydrolases"/>
    <property type="match status" value="2"/>
</dbReference>
<gene>
    <name evidence="4" type="ORF">AD952_11325</name>
</gene>
<dbReference type="InterPro" id="IPR003593">
    <property type="entry name" value="AAA+_ATPase"/>
</dbReference>
<dbReference type="Pfam" id="PF13604">
    <property type="entry name" value="AAA_30"/>
    <property type="match status" value="1"/>
</dbReference>
<keyword evidence="1" id="KW-0547">Nucleotide-binding</keyword>
<sequence>MAPFPLSMQKMHPYAEIAKTTHGHFADTPYTIRPYSVAGIPFRWMLREQVEGNKKWGVNSLKETLQLGYQTEREPDLTENEGWREDKKTWVQEGTNQRIILDTFFSAAKPNESLVFFYAKRTPMVEDTRRVIIGVGRIKSMSAPVEYQYSGGQKSKGNISGYLWERNIEHSIRPENSDGFLLPYQQLLQVAEVDDTVDLVACTAFAPDEYFGSYSYGTEHLAHDGAISSLLAIEKAIKGMRQYLADEPWAEHLAWIDRELNRLWKARGAFPGLGAALNAFGFPHGNLLAWYFSSQYGENFDPWSALANALKKPDGLPDYLSDGVGDTLRKKWEKLPAERRALLMLLARFNLTDAQALRWYQPTEREKAGIDLNDAAILANPYLVYEDDRLQADPVAFEIVDRGVFPPESLRSIFPLLEPSLVSEAIDERRVRAAMLLTLEEAAHSEGHTYLMATWVVQRIRERALQPDCPLDMDTLAIMEDCLIPKIASIQVEDRLKAFQLDRYVETSSLIRSKITKRKSRKANAGEHNWSALVNAAIDATKDKDDFRGQPSIRDLAARKEKSVALEVLYKSGVSVLMGAAGTGKSTLLKALCSIASVKDKGILLLAPTGKARVRLEQASGLPGQGKTVAQFLNGLKRYDGKTGRYYINKSANRSAMHATVIIDECSMLTEEQLAALLDAIESVDRLVLVGDPKQLPPIGAGRPYVDIVTFLKPANIDSLRTRVAASFAELTVTMRQGANADGERDDVLLAQAFSGRPLDAGADEVWQTVASGKSDVVKLVQWNKPDQLQSLLLDELQMELNLKSTSDETTFEESLGGVKSEFSGRSTVWFNTQYRDQPGASAKAEAWQILSPVKQFQAGVTAINRALQQQFRKSFLAMAAQTRWAKKIPSPAGPEEIIYGDKVINVTNKSGRDTYPKKDDAYVANGDIGIVTGHRKTRNKNWFPYEIEVELASQPGFAYKYKPWEFDAQESTPPLELAYALTVHKTQGSEFGKTFVVIPNPCRNLSREMLYTALTRQKDKIVILHQGDFRELRHFSHEAASEINKRMTNIFVPSVPAEIKIRNKSVFLDEKLIYLTENGDLVRSKSEWIIADKLKAAGINYKYEQPLVLDGVERLPDFTIYDEDAGTVWYWEHNGMLSDEDYQKRWQRKEEAYRRANILPLPLPEQDDGRVGTLLVTEEHEGAGLDLNAILANIKLIVGSE</sequence>
<comment type="caution">
    <text evidence="4">The sequence shown here is derived from an EMBL/GenBank/DDBJ whole genome shotgun (WGS) entry which is preliminary data.</text>
</comment>
<dbReference type="CDD" id="cd17933">
    <property type="entry name" value="DEXSc_RecD-like"/>
    <property type="match status" value="1"/>
</dbReference>
<protein>
    <submittedName>
        <fullName evidence="4">RNA helicase</fullName>
    </submittedName>
</protein>